<evidence type="ECO:0000313" key="14">
    <source>
        <dbReference type="EMBL" id="CAD7225058.1"/>
    </source>
</evidence>
<keyword evidence="2" id="KW-0808">Transferase</keyword>
<evidence type="ECO:0000256" key="2">
    <source>
        <dbReference type="ARBA" id="ARBA00022679"/>
    </source>
</evidence>
<evidence type="ECO:0000256" key="5">
    <source>
        <dbReference type="ARBA" id="ARBA00022840"/>
    </source>
</evidence>
<feature type="compositionally biased region" description="Polar residues" evidence="12">
    <location>
        <begin position="272"/>
        <end position="293"/>
    </location>
</feature>
<proteinExistence type="inferred from homology"/>
<keyword evidence="3 9" id="KW-0547">Nucleotide-binding</keyword>
<keyword evidence="5 9" id="KW-0067">ATP-binding</keyword>
<keyword evidence="1 11" id="KW-0723">Serine/threonine-protein kinase</keyword>
<dbReference type="SUPFAM" id="SSF56112">
    <property type="entry name" value="Protein kinase-like (PK-like)"/>
    <property type="match status" value="1"/>
</dbReference>
<dbReference type="GO" id="GO:0004674">
    <property type="term" value="F:protein serine/threonine kinase activity"/>
    <property type="evidence" value="ECO:0007669"/>
    <property type="project" value="UniProtKB-KW"/>
</dbReference>
<feature type="binding site" evidence="9">
    <location>
        <position position="169"/>
    </location>
    <ligand>
        <name>ATP</name>
        <dbReference type="ChEBI" id="CHEBI:30616"/>
    </ligand>
</feature>
<keyword evidence="4" id="KW-0418">Kinase</keyword>
<sequence length="427" mass="46641">SDYFSDFISSMAANSSKPSETWCISDFRVGRCLGRGKFGQVYLAQEKKSKFIVAMKVVYISQMEASGFSHQIRREIEIQAHLRHPNILKLFGYFYDDQRVYIILEYASGGELYALMKQQKNKRFTEPQAAKFVFELCSALAYCHGLKVIHRDIKPENLLLDEGSLKIADFGWSVHSPDSNMFFQLLVKNPAGRLSMAHALRHPWIEEHVSLEKRKEAIKRIPLIATTQPAALQEAQPRGPVSSDTPANGPSSSDPSSSKASLTSGTKRAPSSVPQATNSGPSSTVKAIPTSTAVRRRAMSTVLNPPAADNTTHAMAAVPRRSAKQPTATVSAVDKPVGTQPSTTAEGAYRRRAKSNVLTGTAPGVFTTSSTVQRTVGGIHKESSKPVSAGNTTTTFSKPFQPRLTGRMRMGLGNRPGPVRPKENVRP</sequence>
<feature type="domain" description="Protein kinase" evidence="13">
    <location>
        <begin position="27"/>
        <end position="316"/>
    </location>
</feature>
<feature type="cross-link" description="Glycyl lysine isopeptide (Lys-Gly) (interchain with G-Cter in SUMO2)" evidence="10">
    <location>
        <position position="154"/>
    </location>
</feature>
<evidence type="ECO:0000256" key="11">
    <source>
        <dbReference type="RuleBase" id="RU000304"/>
    </source>
</evidence>
<evidence type="ECO:0000256" key="3">
    <source>
        <dbReference type="ARBA" id="ARBA00022741"/>
    </source>
</evidence>
<dbReference type="PROSITE" id="PS50011">
    <property type="entry name" value="PROTEIN_KINASE_DOM"/>
    <property type="match status" value="1"/>
</dbReference>
<dbReference type="Gene3D" id="1.10.510.10">
    <property type="entry name" value="Transferase(Phosphotransferase) domain 1"/>
    <property type="match status" value="1"/>
</dbReference>
<feature type="region of interest" description="Disordered" evidence="12">
    <location>
        <begin position="228"/>
        <end position="296"/>
    </location>
</feature>
<evidence type="ECO:0000256" key="12">
    <source>
        <dbReference type="SAM" id="MobiDB-lite"/>
    </source>
</evidence>
<accession>A0A7R8W903</accession>
<feature type="active site" description="Proton acceptor" evidence="8">
    <location>
        <position position="152"/>
    </location>
</feature>
<dbReference type="InterPro" id="IPR008271">
    <property type="entry name" value="Ser/Thr_kinase_AS"/>
</dbReference>
<dbReference type="GO" id="GO:0005524">
    <property type="term" value="F:ATP binding"/>
    <property type="evidence" value="ECO:0007669"/>
    <property type="project" value="UniProtKB-UniRule"/>
</dbReference>
<dbReference type="InterPro" id="IPR030616">
    <property type="entry name" value="Aur-like"/>
</dbReference>
<dbReference type="InterPro" id="IPR017441">
    <property type="entry name" value="Protein_kinase_ATP_BS"/>
</dbReference>
<comment type="similarity">
    <text evidence="11">Belongs to the protein kinase superfamily.</text>
</comment>
<dbReference type="AlphaFoldDB" id="A0A7R8W903"/>
<feature type="compositionally biased region" description="Low complexity" evidence="12">
    <location>
        <begin position="251"/>
        <end position="264"/>
    </location>
</feature>
<feature type="binding site" evidence="9">
    <location>
        <begin position="105"/>
        <end position="107"/>
    </location>
    <ligand>
        <name>ATP</name>
        <dbReference type="ChEBI" id="CHEBI:30616"/>
    </ligand>
</feature>
<name>A0A7R8W903_9CRUS</name>
<evidence type="ECO:0000256" key="10">
    <source>
        <dbReference type="PIRSR" id="PIRSR630616-3"/>
    </source>
</evidence>
<feature type="compositionally biased region" description="Polar residues" evidence="12">
    <location>
        <begin position="385"/>
        <end position="398"/>
    </location>
</feature>
<dbReference type="EMBL" id="OB660491">
    <property type="protein sequence ID" value="CAD7225058.1"/>
    <property type="molecule type" value="Genomic_DNA"/>
</dbReference>
<dbReference type="FunFam" id="3.30.200.20:FF:000042">
    <property type="entry name" value="Aurora kinase A"/>
    <property type="match status" value="1"/>
</dbReference>
<feature type="non-terminal residue" evidence="14">
    <location>
        <position position="1"/>
    </location>
</feature>
<evidence type="ECO:0000259" key="13">
    <source>
        <dbReference type="PROSITE" id="PS50011"/>
    </source>
</evidence>
<reference evidence="14" key="1">
    <citation type="submission" date="2020-11" db="EMBL/GenBank/DDBJ databases">
        <authorList>
            <person name="Tran Van P."/>
        </authorList>
    </citation>
    <scope>NUCLEOTIDE SEQUENCE</scope>
</reference>
<dbReference type="SMART" id="SM00220">
    <property type="entry name" value="S_TKc"/>
    <property type="match status" value="1"/>
</dbReference>
<feature type="region of interest" description="Disordered" evidence="12">
    <location>
        <begin position="378"/>
        <end position="427"/>
    </location>
</feature>
<evidence type="ECO:0000256" key="9">
    <source>
        <dbReference type="PIRSR" id="PIRSR630616-2"/>
    </source>
</evidence>
<dbReference type="Gene3D" id="3.30.200.20">
    <property type="entry name" value="Phosphorylase Kinase, domain 1"/>
    <property type="match status" value="1"/>
</dbReference>
<comment type="catalytic activity">
    <reaction evidence="6">
        <text>L-threonyl-[protein] + ATP = O-phospho-L-threonyl-[protein] + ADP + H(+)</text>
        <dbReference type="Rhea" id="RHEA:46608"/>
        <dbReference type="Rhea" id="RHEA-COMP:11060"/>
        <dbReference type="Rhea" id="RHEA-COMP:11605"/>
        <dbReference type="ChEBI" id="CHEBI:15378"/>
        <dbReference type="ChEBI" id="CHEBI:30013"/>
        <dbReference type="ChEBI" id="CHEBI:30616"/>
        <dbReference type="ChEBI" id="CHEBI:61977"/>
        <dbReference type="ChEBI" id="CHEBI:456216"/>
        <dbReference type="EC" id="2.7.11.1"/>
    </reaction>
</comment>
<dbReference type="PANTHER" id="PTHR24350">
    <property type="entry name" value="SERINE/THREONINE-PROTEIN KINASE IAL-RELATED"/>
    <property type="match status" value="1"/>
</dbReference>
<dbReference type="OrthoDB" id="377346at2759"/>
<comment type="catalytic activity">
    <reaction evidence="7">
        <text>L-seryl-[protein] + ATP = O-phospho-L-seryl-[protein] + ADP + H(+)</text>
        <dbReference type="Rhea" id="RHEA:17989"/>
        <dbReference type="Rhea" id="RHEA-COMP:9863"/>
        <dbReference type="Rhea" id="RHEA-COMP:11604"/>
        <dbReference type="ChEBI" id="CHEBI:15378"/>
        <dbReference type="ChEBI" id="CHEBI:29999"/>
        <dbReference type="ChEBI" id="CHEBI:30616"/>
        <dbReference type="ChEBI" id="CHEBI:83421"/>
        <dbReference type="ChEBI" id="CHEBI:456216"/>
        <dbReference type="EC" id="2.7.11.1"/>
    </reaction>
</comment>
<evidence type="ECO:0000256" key="6">
    <source>
        <dbReference type="ARBA" id="ARBA00047899"/>
    </source>
</evidence>
<evidence type="ECO:0000256" key="8">
    <source>
        <dbReference type="PIRSR" id="PIRSR630616-1"/>
    </source>
</evidence>
<dbReference type="PROSITE" id="PS00108">
    <property type="entry name" value="PROTEIN_KINASE_ST"/>
    <property type="match status" value="1"/>
</dbReference>
<organism evidence="14">
    <name type="scientific">Cyprideis torosa</name>
    <dbReference type="NCBI Taxonomy" id="163714"/>
    <lineage>
        <taxon>Eukaryota</taxon>
        <taxon>Metazoa</taxon>
        <taxon>Ecdysozoa</taxon>
        <taxon>Arthropoda</taxon>
        <taxon>Crustacea</taxon>
        <taxon>Oligostraca</taxon>
        <taxon>Ostracoda</taxon>
        <taxon>Podocopa</taxon>
        <taxon>Podocopida</taxon>
        <taxon>Cytherocopina</taxon>
        <taxon>Cytheroidea</taxon>
        <taxon>Cytherideidae</taxon>
        <taxon>Cyprideis</taxon>
    </lineage>
</organism>
<feature type="region of interest" description="Disordered" evidence="12">
    <location>
        <begin position="318"/>
        <end position="346"/>
    </location>
</feature>
<protein>
    <recommendedName>
        <fullName evidence="13">Protein kinase domain-containing protein</fullName>
    </recommendedName>
</protein>
<feature type="binding site" evidence="9">
    <location>
        <position position="37"/>
    </location>
    <ligand>
        <name>ATP</name>
        <dbReference type="ChEBI" id="CHEBI:30616"/>
    </ligand>
</feature>
<evidence type="ECO:0000256" key="4">
    <source>
        <dbReference type="ARBA" id="ARBA00022777"/>
    </source>
</evidence>
<feature type="binding site" evidence="9">
    <location>
        <position position="56"/>
    </location>
    <ligand>
        <name>ATP</name>
        <dbReference type="ChEBI" id="CHEBI:30616"/>
    </ligand>
</feature>
<dbReference type="InterPro" id="IPR011009">
    <property type="entry name" value="Kinase-like_dom_sf"/>
</dbReference>
<evidence type="ECO:0000256" key="7">
    <source>
        <dbReference type="ARBA" id="ARBA00048679"/>
    </source>
</evidence>
<dbReference type="Pfam" id="PF00069">
    <property type="entry name" value="Pkinase"/>
    <property type="match status" value="1"/>
</dbReference>
<feature type="binding site" evidence="9">
    <location>
        <begin position="156"/>
        <end position="157"/>
    </location>
    <ligand>
        <name>ATP</name>
        <dbReference type="ChEBI" id="CHEBI:30616"/>
    </ligand>
</feature>
<dbReference type="PROSITE" id="PS00107">
    <property type="entry name" value="PROTEIN_KINASE_ATP"/>
    <property type="match status" value="1"/>
</dbReference>
<evidence type="ECO:0000256" key="1">
    <source>
        <dbReference type="ARBA" id="ARBA00022527"/>
    </source>
</evidence>
<gene>
    <name evidence="14" type="ORF">CTOB1V02_LOCUS3006</name>
</gene>
<dbReference type="InterPro" id="IPR000719">
    <property type="entry name" value="Prot_kinase_dom"/>
</dbReference>